<proteinExistence type="inferred from homology"/>
<feature type="transmembrane region" description="Helical" evidence="14">
    <location>
        <begin position="175"/>
        <end position="193"/>
    </location>
</feature>
<sequence length="304" mass="35554">MLFNIICFLMMMILSLLGVAFLTLLERKVLGLIQVRIGPNKVGIFGVFQPFSDAIKLFTKEFNYPLKINFYPYWVSPVLALFLSIFIWVVFPYLYIALSWDFSILLMFCIISMGVYSIMISGWFSNSCYSVIGAIRSIAQSISYEVSFFLMILCILYFINSMNIMNFMKFQNLCWFIYLTFPIFIMFFVSFLAELNRTPFDFSEGESELVSGFNIEYGGSGFAFIFLAEYLSILFSSFFIVVVFFTMTINYFFFLKISIISFLIIIIRASLPRYRYDKLMNMCWKSYLTSTLFLMIFYSSLSVL</sequence>
<evidence type="ECO:0000256" key="14">
    <source>
        <dbReference type="SAM" id="Phobius"/>
    </source>
</evidence>
<keyword evidence="7" id="KW-0999">Mitochondrion inner membrane</keyword>
<evidence type="ECO:0000256" key="11">
    <source>
        <dbReference type="ARBA" id="ARBA00023136"/>
    </source>
</evidence>
<feature type="transmembrane region" description="Helical" evidence="14">
    <location>
        <begin position="222"/>
        <end position="245"/>
    </location>
</feature>
<feature type="transmembrane region" description="Helical" evidence="14">
    <location>
        <begin position="144"/>
        <end position="163"/>
    </location>
</feature>
<protein>
    <recommendedName>
        <fullName evidence="4 13">NADH-ubiquinone oxidoreductase chain 1</fullName>
        <ecNumber evidence="13">7.1.1.2</ecNumber>
    </recommendedName>
</protein>
<feature type="transmembrane region" description="Helical" evidence="14">
    <location>
        <begin position="283"/>
        <end position="301"/>
    </location>
</feature>
<evidence type="ECO:0000256" key="12">
    <source>
        <dbReference type="RuleBase" id="RU000471"/>
    </source>
</evidence>
<keyword evidence="5" id="KW-0813">Transport</keyword>
<evidence type="ECO:0000313" key="15">
    <source>
        <dbReference type="EMBL" id="AWU49011.1"/>
    </source>
</evidence>
<evidence type="ECO:0000256" key="3">
    <source>
        <dbReference type="ARBA" id="ARBA00010535"/>
    </source>
</evidence>
<reference evidence="15" key="1">
    <citation type="submission" date="2018-02" db="EMBL/GenBank/DDBJ databases">
        <title>Resolving the psyllid tree of life: Phylogenomic analysis of the superfamily Psylloidea (Hemiptera).</title>
        <authorList>
            <person name="Percy D.M."/>
            <person name="Sveinsson S."/>
            <person name="Lemmon A.R."/>
            <person name="Lemmon E.M."/>
            <person name="Ouvrard D."/>
            <person name="Burckhardt D."/>
        </authorList>
    </citation>
    <scope>NUCLEOTIDE SEQUENCE</scope>
    <source>
        <strain evidence="15">DP1.idba.114_circ</strain>
    </source>
</reference>
<keyword evidence="12" id="KW-0520">NAD</keyword>
<keyword evidence="8 14" id="KW-1133">Transmembrane helix</keyword>
<gene>
    <name evidence="15" type="primary">nad1</name>
</gene>
<evidence type="ECO:0000256" key="9">
    <source>
        <dbReference type="ARBA" id="ARBA00023075"/>
    </source>
</evidence>
<evidence type="ECO:0000256" key="13">
    <source>
        <dbReference type="RuleBase" id="RU000473"/>
    </source>
</evidence>
<dbReference type="GO" id="GO:0005743">
    <property type="term" value="C:mitochondrial inner membrane"/>
    <property type="evidence" value="ECO:0007669"/>
    <property type="project" value="UniProtKB-SubCell"/>
</dbReference>
<evidence type="ECO:0000256" key="8">
    <source>
        <dbReference type="ARBA" id="ARBA00022989"/>
    </source>
</evidence>
<comment type="subcellular location">
    <subcellularLocation>
        <location evidence="2 12">Mitochondrion inner membrane</location>
        <topology evidence="2 12">Multi-pass membrane protein</topology>
    </subcellularLocation>
</comment>
<evidence type="ECO:0000256" key="5">
    <source>
        <dbReference type="ARBA" id="ARBA00022448"/>
    </source>
</evidence>
<comment type="similarity">
    <text evidence="3 12">Belongs to the complex I subunit 1 family.</text>
</comment>
<evidence type="ECO:0000256" key="4">
    <source>
        <dbReference type="ARBA" id="ARBA00021009"/>
    </source>
</evidence>
<name>A0A344A2M0_9HEMI</name>
<dbReference type="InterPro" id="IPR018086">
    <property type="entry name" value="NADH_UbQ_OxRdtase_su1_CS"/>
</dbReference>
<dbReference type="PANTHER" id="PTHR11432">
    <property type="entry name" value="NADH DEHYDROGENASE SUBUNIT 1"/>
    <property type="match status" value="1"/>
</dbReference>
<feature type="transmembrane region" description="Helical" evidence="14">
    <location>
        <begin position="6"/>
        <end position="25"/>
    </location>
</feature>
<dbReference type="HAMAP" id="MF_01350">
    <property type="entry name" value="NDH1_NuoH"/>
    <property type="match status" value="1"/>
</dbReference>
<comment type="function">
    <text evidence="1">Core subunit of the mitochondrial membrane respiratory chain NADH dehydrogenase (Complex I) that is believed to belong to the minimal assembly required for catalysis. Complex I functions in the transfer of electrons from NADH to the respiratory chain. The immediate electron acceptor for the enzyme is believed to be ubiquinone.</text>
</comment>
<keyword evidence="6 12" id="KW-0812">Transmembrane</keyword>
<keyword evidence="9 13" id="KW-0830">Ubiquinone</keyword>
<evidence type="ECO:0000256" key="7">
    <source>
        <dbReference type="ARBA" id="ARBA00022792"/>
    </source>
</evidence>
<keyword evidence="10 13" id="KW-0496">Mitochondrion</keyword>
<dbReference type="AlphaFoldDB" id="A0A344A2M0"/>
<evidence type="ECO:0000256" key="2">
    <source>
        <dbReference type="ARBA" id="ARBA00004448"/>
    </source>
</evidence>
<keyword evidence="11 14" id="KW-0472">Membrane</keyword>
<accession>A0A344A2M0</accession>
<dbReference type="Pfam" id="PF00146">
    <property type="entry name" value="NADHdh"/>
    <property type="match status" value="1"/>
</dbReference>
<dbReference type="EC" id="7.1.1.2" evidence="13"/>
<dbReference type="GO" id="GO:0008137">
    <property type="term" value="F:NADH dehydrogenase (ubiquinone) activity"/>
    <property type="evidence" value="ECO:0007669"/>
    <property type="project" value="UniProtKB-EC"/>
</dbReference>
<dbReference type="EMBL" id="MG989232">
    <property type="protein sequence ID" value="AWU49011.1"/>
    <property type="molecule type" value="Genomic_DNA"/>
</dbReference>
<feature type="transmembrane region" description="Helical" evidence="14">
    <location>
        <begin position="102"/>
        <end position="124"/>
    </location>
</feature>
<dbReference type="InterPro" id="IPR001694">
    <property type="entry name" value="NADH_UbQ_OxRdtase_su1/FPO"/>
</dbReference>
<feature type="transmembrane region" description="Helical" evidence="14">
    <location>
        <begin position="251"/>
        <end position="271"/>
    </location>
</feature>
<geneLocation type="mitochondrion" evidence="15"/>
<feature type="transmembrane region" description="Helical" evidence="14">
    <location>
        <begin position="70"/>
        <end position="96"/>
    </location>
</feature>
<evidence type="ECO:0000256" key="10">
    <source>
        <dbReference type="ARBA" id="ARBA00023128"/>
    </source>
</evidence>
<dbReference type="PROSITE" id="PS00668">
    <property type="entry name" value="COMPLEX1_ND1_2"/>
    <property type="match status" value="1"/>
</dbReference>
<dbReference type="PANTHER" id="PTHR11432:SF3">
    <property type="entry name" value="NADH-UBIQUINONE OXIDOREDUCTASE CHAIN 1"/>
    <property type="match status" value="1"/>
</dbReference>
<dbReference type="GO" id="GO:0003954">
    <property type="term" value="F:NADH dehydrogenase activity"/>
    <property type="evidence" value="ECO:0007669"/>
    <property type="project" value="TreeGrafter"/>
</dbReference>
<organism evidence="15">
    <name type="scientific">Paracarsidara gigantea</name>
    <dbReference type="NCBI Taxonomy" id="2218136"/>
    <lineage>
        <taxon>Eukaryota</taxon>
        <taxon>Metazoa</taxon>
        <taxon>Ecdysozoa</taxon>
        <taxon>Arthropoda</taxon>
        <taxon>Hexapoda</taxon>
        <taxon>Insecta</taxon>
        <taxon>Pterygota</taxon>
        <taxon>Neoptera</taxon>
        <taxon>Paraneoptera</taxon>
        <taxon>Hemiptera</taxon>
        <taxon>Sternorrhyncha</taxon>
        <taxon>Psylloidea</taxon>
        <taxon>Carsidaridae</taxon>
        <taxon>Carsidarinae</taxon>
        <taxon>Paracarsidara</taxon>
    </lineage>
</organism>
<comment type="catalytic activity">
    <reaction evidence="13">
        <text>a ubiquinone + NADH + 5 H(+)(in) = a ubiquinol + NAD(+) + 4 H(+)(out)</text>
        <dbReference type="Rhea" id="RHEA:29091"/>
        <dbReference type="Rhea" id="RHEA-COMP:9565"/>
        <dbReference type="Rhea" id="RHEA-COMP:9566"/>
        <dbReference type="ChEBI" id="CHEBI:15378"/>
        <dbReference type="ChEBI" id="CHEBI:16389"/>
        <dbReference type="ChEBI" id="CHEBI:17976"/>
        <dbReference type="ChEBI" id="CHEBI:57540"/>
        <dbReference type="ChEBI" id="CHEBI:57945"/>
        <dbReference type="EC" id="7.1.1.2"/>
    </reaction>
</comment>
<dbReference type="GO" id="GO:0009060">
    <property type="term" value="P:aerobic respiration"/>
    <property type="evidence" value="ECO:0007669"/>
    <property type="project" value="TreeGrafter"/>
</dbReference>
<evidence type="ECO:0000256" key="1">
    <source>
        <dbReference type="ARBA" id="ARBA00003257"/>
    </source>
</evidence>
<evidence type="ECO:0000256" key="6">
    <source>
        <dbReference type="ARBA" id="ARBA00022692"/>
    </source>
</evidence>
<dbReference type="PROSITE" id="PS00667">
    <property type="entry name" value="COMPLEX1_ND1_1"/>
    <property type="match status" value="1"/>
</dbReference>